<keyword evidence="1" id="KW-0732">Signal</keyword>
<feature type="chain" id="PRO_5004574502" evidence="1">
    <location>
        <begin position="29"/>
        <end position="60"/>
    </location>
</feature>
<dbReference type="AlphaFoldDB" id="T1DMT2"/>
<evidence type="ECO:0000256" key="1">
    <source>
        <dbReference type="SAM" id="SignalP"/>
    </source>
</evidence>
<accession>T1DMT2</accession>
<organism evidence="2">
    <name type="scientific">Lychas buchari</name>
    <dbReference type="NCBI Taxonomy" id="1330406"/>
    <lineage>
        <taxon>Eukaryota</taxon>
        <taxon>Metazoa</taxon>
        <taxon>Ecdysozoa</taxon>
        <taxon>Arthropoda</taxon>
        <taxon>Chelicerata</taxon>
        <taxon>Arachnida</taxon>
        <taxon>Scorpiones</taxon>
        <taxon>Buthida</taxon>
        <taxon>Buthoidea</taxon>
        <taxon>Buthidae</taxon>
        <taxon>Lychas</taxon>
    </lineage>
</organism>
<dbReference type="EMBL" id="GALL01000016">
    <property type="protein sequence ID" value="JAA98110.1"/>
    <property type="molecule type" value="mRNA"/>
</dbReference>
<proteinExistence type="evidence at transcript level"/>
<name>T1DMT2_9SCOR</name>
<feature type="signal peptide" evidence="1">
    <location>
        <begin position="1"/>
        <end position="28"/>
    </location>
</feature>
<protein>
    <submittedName>
        <fullName evidence="2">CSab-Lyc-12</fullName>
    </submittedName>
</protein>
<sequence length="60" mass="6405">MKSICGILITLVVLTTMLTISTISTVEAQEDCPIDEALKCVEKCNQKVAACEPGVCKCSK</sequence>
<evidence type="ECO:0000313" key="2">
    <source>
        <dbReference type="EMBL" id="JAA98110.1"/>
    </source>
</evidence>
<reference evidence="2" key="1">
    <citation type="journal article" date="2013" name="Toxins">
        <title>Evolution stings: the origin and diversification of scorpion toxin peptide scaffolds.</title>
        <authorList>
            <person name="Sunagar K."/>
            <person name="Undheim E.A."/>
            <person name="Chan A.H."/>
            <person name="Koludarov I."/>
            <person name="Munoz-Gomez S.A."/>
            <person name="Antunes A."/>
            <person name="Fry B.G."/>
        </authorList>
    </citation>
    <scope>NUCLEOTIDE SEQUENCE</scope>
    <source>
        <tissue evidence="2">Telson venom gland</tissue>
    </source>
</reference>